<organism evidence="1 2">
    <name type="scientific">Trapa natans</name>
    <name type="common">Water chestnut</name>
    <dbReference type="NCBI Taxonomy" id="22666"/>
    <lineage>
        <taxon>Eukaryota</taxon>
        <taxon>Viridiplantae</taxon>
        <taxon>Streptophyta</taxon>
        <taxon>Embryophyta</taxon>
        <taxon>Tracheophyta</taxon>
        <taxon>Spermatophyta</taxon>
        <taxon>Magnoliopsida</taxon>
        <taxon>eudicotyledons</taxon>
        <taxon>Gunneridae</taxon>
        <taxon>Pentapetalae</taxon>
        <taxon>rosids</taxon>
        <taxon>malvids</taxon>
        <taxon>Myrtales</taxon>
        <taxon>Lythraceae</taxon>
        <taxon>Trapa</taxon>
    </lineage>
</organism>
<keyword evidence="2" id="KW-1185">Reference proteome</keyword>
<accession>A0AAN7KKK8</accession>
<dbReference type="Proteomes" id="UP001346149">
    <property type="component" value="Unassembled WGS sequence"/>
</dbReference>
<reference evidence="1 2" key="1">
    <citation type="journal article" date="2023" name="Hortic Res">
        <title>Pangenome of water caltrop reveals structural variations and asymmetric subgenome divergence after allopolyploidization.</title>
        <authorList>
            <person name="Zhang X."/>
            <person name="Chen Y."/>
            <person name="Wang L."/>
            <person name="Yuan Y."/>
            <person name="Fang M."/>
            <person name="Shi L."/>
            <person name="Lu R."/>
            <person name="Comes H.P."/>
            <person name="Ma Y."/>
            <person name="Chen Y."/>
            <person name="Huang G."/>
            <person name="Zhou Y."/>
            <person name="Zheng Z."/>
            <person name="Qiu Y."/>
        </authorList>
    </citation>
    <scope>NUCLEOTIDE SEQUENCE [LARGE SCALE GENOMIC DNA]</scope>
    <source>
        <strain evidence="1">F231</strain>
    </source>
</reference>
<evidence type="ECO:0000313" key="1">
    <source>
        <dbReference type="EMBL" id="KAK4764680.1"/>
    </source>
</evidence>
<comment type="caution">
    <text evidence="1">The sequence shown here is derived from an EMBL/GenBank/DDBJ whole genome shotgun (WGS) entry which is preliminary data.</text>
</comment>
<dbReference type="PANTHER" id="PTHR37263">
    <property type="entry name" value="EXPRESSED PROTEIN"/>
    <property type="match status" value="1"/>
</dbReference>
<name>A0AAN7KKK8_TRANT</name>
<protein>
    <submittedName>
        <fullName evidence="1">Uncharacterized protein</fullName>
    </submittedName>
</protein>
<proteinExistence type="predicted"/>
<dbReference type="AlphaFoldDB" id="A0AAN7KKK8"/>
<sequence length="96" mass="11056">MRIWPSKMLRDSFKDEYLRQVEWNLRRMKSEKQKMKESSSNEHKLLENGGGVGGEVASCSNSVCEFIRQLGRSVIVISCTYCCFCCGVCMDEEDMI</sequence>
<dbReference type="PANTHER" id="PTHR37263:SF2">
    <property type="entry name" value="EXPRESSED PROTEIN"/>
    <property type="match status" value="1"/>
</dbReference>
<dbReference type="EMBL" id="JAXQNO010000023">
    <property type="protein sequence ID" value="KAK4764680.1"/>
    <property type="molecule type" value="Genomic_DNA"/>
</dbReference>
<evidence type="ECO:0000313" key="2">
    <source>
        <dbReference type="Proteomes" id="UP001346149"/>
    </source>
</evidence>
<gene>
    <name evidence="1" type="ORF">SAY86_025770</name>
</gene>